<feature type="compositionally biased region" description="Basic and acidic residues" evidence="1">
    <location>
        <begin position="535"/>
        <end position="547"/>
    </location>
</feature>
<keyword evidence="3" id="KW-1185">Reference proteome</keyword>
<dbReference type="OrthoDB" id="7324591at2"/>
<evidence type="ECO:0000256" key="1">
    <source>
        <dbReference type="SAM" id="MobiDB-lite"/>
    </source>
</evidence>
<dbReference type="AlphaFoldDB" id="A0A8B2NYS1"/>
<sequence length="900" mass="98041">MGTAVALAFGFVFDIGPWDAVTGRFNGSADAQEAPQRAGSFAEPSEADRAALRYFAREGSTERLDAELRRLRALYPGWTPPRDLLDPDGEDVELQRLYDLVGDQQFDEARRVIADRQRRDPTFVTPPRLAALLALGEARENLRTASNAGNYAQVLQVAEQNEQILTCDDPDSIWRVAEAFAKTGRPQRAYDAYLYVINTCDDPGARSASLQKASEQLDSSYVSRLFDLVKPGQNGQLSSMGTAQLNIIRGIVARAGQENAEGSVVPQDWINTLADYARTGANLEDAMLIGYYLYRQGDPADAAQWFRFALDSGLGSDAAEGYIIALRATGNREDAFLAREVAFQWREQTPELMEAYLDAVSTLLTADEAGETSIEDVEQTVVDRFAPVVIEQRDANGAQALGWYAFNTCQFIIAEEWFISSANWVPTEAAMFGLALSRLRLGDLKGFQEVVDEWGPLYDSVNNLATGRNQTNPRAPFSGATDDPSVEVGVDSLVCDPKERRRLRAMIVEQQNPTNDLSFIQAGSLTAAQFRPMARRPEGAVRPEIPRRSVVIRPDSRPGQSVLQNVQLQLPLPTPTQQQAAPNPVPPTPTPTYPPVDTTARPQPVTPRLAAEPSVTPAPSARPIDLGTTTTRPVTARPVATTAAPVRTATPSTARPLTTGGDTVTRRVRQGTTTTNRTTDERVMEIVNRPSTSRSRSGGGSGGTATQRALNSKDYERCVANTDVGIRNGTLSAQDASARGFCLLQLKRPVEAAQAFQLAKIGSRVGTSQRGDAVYGSALAYIAGNFTKEAAVAATQAPQSRPRRTELQTAILTQRALAANRDGRYTEALYFLDQRNRIAPLQKDLMLLQGFAYREVGNYKAADQIFKALDKAGSTKDIRGGIIALAEGQHRPIGGTIIRY</sequence>
<organism evidence="2 3">
    <name type="scientific">Acuticoccus sediminis</name>
    <dbReference type="NCBI Taxonomy" id="2184697"/>
    <lineage>
        <taxon>Bacteria</taxon>
        <taxon>Pseudomonadati</taxon>
        <taxon>Pseudomonadota</taxon>
        <taxon>Alphaproteobacteria</taxon>
        <taxon>Hyphomicrobiales</taxon>
        <taxon>Amorphaceae</taxon>
        <taxon>Acuticoccus</taxon>
    </lineage>
</organism>
<feature type="compositionally biased region" description="Pro residues" evidence="1">
    <location>
        <begin position="583"/>
        <end position="594"/>
    </location>
</feature>
<dbReference type="SUPFAM" id="SSF48452">
    <property type="entry name" value="TPR-like"/>
    <property type="match status" value="1"/>
</dbReference>
<gene>
    <name evidence="2" type="ORF">DLJ53_00360</name>
</gene>
<comment type="caution">
    <text evidence="2">The sequence shown here is derived from an EMBL/GenBank/DDBJ whole genome shotgun (WGS) entry which is preliminary data.</text>
</comment>
<evidence type="ECO:0000313" key="2">
    <source>
        <dbReference type="EMBL" id="RAI03026.1"/>
    </source>
</evidence>
<dbReference type="Proteomes" id="UP000249590">
    <property type="component" value="Unassembled WGS sequence"/>
</dbReference>
<evidence type="ECO:0008006" key="4">
    <source>
        <dbReference type="Google" id="ProtNLM"/>
    </source>
</evidence>
<dbReference type="Gene3D" id="1.25.40.10">
    <property type="entry name" value="Tetratricopeptide repeat domain"/>
    <property type="match status" value="1"/>
</dbReference>
<evidence type="ECO:0000313" key="3">
    <source>
        <dbReference type="Proteomes" id="UP000249590"/>
    </source>
</evidence>
<feature type="region of interest" description="Disordered" evidence="1">
    <location>
        <begin position="642"/>
        <end position="662"/>
    </location>
</feature>
<proteinExistence type="predicted"/>
<accession>A0A8B2NYS1</accession>
<feature type="region of interest" description="Disordered" evidence="1">
    <location>
        <begin position="574"/>
        <end position="630"/>
    </location>
</feature>
<dbReference type="InterPro" id="IPR011990">
    <property type="entry name" value="TPR-like_helical_dom_sf"/>
</dbReference>
<protein>
    <recommendedName>
        <fullName evidence="4">Tetratricopeptide repeat protein</fullName>
    </recommendedName>
</protein>
<feature type="region of interest" description="Disordered" evidence="1">
    <location>
        <begin position="688"/>
        <end position="709"/>
    </location>
</feature>
<name>A0A8B2NYS1_9HYPH</name>
<feature type="region of interest" description="Disordered" evidence="1">
    <location>
        <begin position="535"/>
        <end position="559"/>
    </location>
</feature>
<dbReference type="RefSeq" id="WP_111341280.1">
    <property type="nucleotide sequence ID" value="NZ_QHHQ01000001.1"/>
</dbReference>
<dbReference type="EMBL" id="QHHQ01000001">
    <property type="protein sequence ID" value="RAI03026.1"/>
    <property type="molecule type" value="Genomic_DNA"/>
</dbReference>
<reference evidence="2 3" key="1">
    <citation type="submission" date="2018-05" db="EMBL/GenBank/DDBJ databases">
        <title>Acuticoccus sediminis sp. nov., isolated from deep-sea sediment of Indian Ocean.</title>
        <authorList>
            <person name="Liu X."/>
            <person name="Lai Q."/>
            <person name="Du Y."/>
            <person name="Sun F."/>
            <person name="Zhang X."/>
            <person name="Wang S."/>
            <person name="Shao Z."/>
        </authorList>
    </citation>
    <scope>NUCLEOTIDE SEQUENCE [LARGE SCALE GENOMIC DNA]</scope>
    <source>
        <strain evidence="2 3">PTG4-2</strain>
    </source>
</reference>